<dbReference type="GO" id="GO:0008047">
    <property type="term" value="F:enzyme activator activity"/>
    <property type="evidence" value="ECO:0007669"/>
    <property type="project" value="InterPro"/>
</dbReference>
<dbReference type="InParanoid" id="A0A1Y2LNG2"/>
<dbReference type="PANTHER" id="PTHR16290">
    <property type="entry name" value="TRANSCRIPTION FACTOR SMIF DECAPPING ENZYME DCP1"/>
    <property type="match status" value="1"/>
</dbReference>
<keyword evidence="3" id="KW-0963">Cytoplasm</keyword>
<dbReference type="CDD" id="cd13182">
    <property type="entry name" value="EVH1-like_Dcp1"/>
    <property type="match status" value="1"/>
</dbReference>
<evidence type="ECO:0008006" key="8">
    <source>
        <dbReference type="Google" id="ProtNLM"/>
    </source>
</evidence>
<dbReference type="Gene3D" id="2.30.29.30">
    <property type="entry name" value="Pleckstrin-homology domain (PH domain)/Phosphotyrosine-binding domain (PTB)"/>
    <property type="match status" value="1"/>
</dbReference>
<dbReference type="GO" id="GO:0006397">
    <property type="term" value="P:mRNA processing"/>
    <property type="evidence" value="ECO:0007669"/>
    <property type="project" value="UniProtKB-KW"/>
</dbReference>
<name>A0A1Y2LNG2_EPING</name>
<organism evidence="6 7">
    <name type="scientific">Epicoccum nigrum</name>
    <name type="common">Soil fungus</name>
    <name type="synonym">Epicoccum purpurascens</name>
    <dbReference type="NCBI Taxonomy" id="105696"/>
    <lineage>
        <taxon>Eukaryota</taxon>
        <taxon>Fungi</taxon>
        <taxon>Dikarya</taxon>
        <taxon>Ascomycota</taxon>
        <taxon>Pezizomycotina</taxon>
        <taxon>Dothideomycetes</taxon>
        <taxon>Pleosporomycetidae</taxon>
        <taxon>Pleosporales</taxon>
        <taxon>Pleosporineae</taxon>
        <taxon>Didymellaceae</taxon>
        <taxon>Epicoccum</taxon>
    </lineage>
</organism>
<dbReference type="InterPro" id="IPR011993">
    <property type="entry name" value="PH-like_dom_sf"/>
</dbReference>
<dbReference type="AlphaFoldDB" id="A0A1Y2LNG2"/>
<feature type="compositionally biased region" description="Polar residues" evidence="5">
    <location>
        <begin position="218"/>
        <end position="227"/>
    </location>
</feature>
<feature type="compositionally biased region" description="Pro residues" evidence="5">
    <location>
        <begin position="30"/>
        <end position="42"/>
    </location>
</feature>
<feature type="region of interest" description="Disordered" evidence="5">
    <location>
        <begin position="339"/>
        <end position="360"/>
    </location>
</feature>
<evidence type="ECO:0000313" key="6">
    <source>
        <dbReference type="EMBL" id="OSS45280.1"/>
    </source>
</evidence>
<dbReference type="GO" id="GO:0000932">
    <property type="term" value="C:P-body"/>
    <property type="evidence" value="ECO:0007669"/>
    <property type="project" value="TreeGrafter"/>
</dbReference>
<evidence type="ECO:0000256" key="1">
    <source>
        <dbReference type="ARBA" id="ARBA00004496"/>
    </source>
</evidence>
<keyword evidence="4" id="KW-0507">mRNA processing</keyword>
<dbReference type="SUPFAM" id="SSF50729">
    <property type="entry name" value="PH domain-like"/>
    <property type="match status" value="1"/>
</dbReference>
<dbReference type="STRING" id="105696.A0A1Y2LNG2"/>
<feature type="compositionally biased region" description="Basic residues" evidence="5">
    <location>
        <begin position="1"/>
        <end position="10"/>
    </location>
</feature>
<sequence length="427" mass="47463">MAPHKSKARAHQPQPPPPPQPQPSDYETDAPPPAVDVPLPPPRSNEELNFSVLRRIYPELVAIEHVTPYAALYTFLRDTQQWEKLGVEGTLFLCRLAPSPIGADRYSVAILNRRGLDNFYLELTSEEEMEFTDPYVILQDDQIYGIWVFADPPPASTADCRTETANKIMQAAEKARLSRESKEQEANVGAQQIFEDGQTPTATLMGRQLSLRELFGQQRPQDATSAPSGYHHHNQHVPQHYPQQQINVPAQNPGMSQQDVLGQSLREDRLVDPLELELVREDAEVTLPAPKTEATKRVVTKSKPIVPCIPDPALLFRTGPPPILRSNRLTLEGRSSDKNMLAGSRTWSDTYSEGEHAPDGEALEGQACRTFYEGYLQVDSGSPSGTRMVSLCDEIVAGITIFLAKVDGFCGHALQKLRAFLWPGEGR</sequence>
<evidence type="ECO:0000256" key="4">
    <source>
        <dbReference type="ARBA" id="ARBA00022664"/>
    </source>
</evidence>
<dbReference type="InterPro" id="IPR010334">
    <property type="entry name" value="Dcp1"/>
</dbReference>
<evidence type="ECO:0000256" key="3">
    <source>
        <dbReference type="ARBA" id="ARBA00022490"/>
    </source>
</evidence>
<dbReference type="GO" id="GO:0000290">
    <property type="term" value="P:deadenylation-dependent decapping of nuclear-transcribed mRNA"/>
    <property type="evidence" value="ECO:0007669"/>
    <property type="project" value="InterPro"/>
</dbReference>
<feature type="region of interest" description="Disordered" evidence="5">
    <location>
        <begin position="218"/>
        <end position="238"/>
    </location>
</feature>
<evidence type="ECO:0000256" key="2">
    <source>
        <dbReference type="ARBA" id="ARBA00008778"/>
    </source>
</evidence>
<dbReference type="EMBL" id="KZ107854">
    <property type="protein sequence ID" value="OSS45280.1"/>
    <property type="molecule type" value="Genomic_DNA"/>
</dbReference>
<keyword evidence="7" id="KW-1185">Reference proteome</keyword>
<feature type="region of interest" description="Disordered" evidence="5">
    <location>
        <begin position="1"/>
        <end position="42"/>
    </location>
</feature>
<comment type="similarity">
    <text evidence="2">Belongs to the DCP1 family.</text>
</comment>
<accession>A0A1Y2LNG2</accession>
<dbReference type="GO" id="GO:0003729">
    <property type="term" value="F:mRNA binding"/>
    <property type="evidence" value="ECO:0007669"/>
    <property type="project" value="TreeGrafter"/>
</dbReference>
<evidence type="ECO:0000256" key="5">
    <source>
        <dbReference type="SAM" id="MobiDB-lite"/>
    </source>
</evidence>
<dbReference type="PANTHER" id="PTHR16290:SF0">
    <property type="entry name" value="DECAPPING PROTEIN 1, ISOFORM A"/>
    <property type="match status" value="1"/>
</dbReference>
<dbReference type="Pfam" id="PF06058">
    <property type="entry name" value="DCP1"/>
    <property type="match status" value="1"/>
</dbReference>
<gene>
    <name evidence="6" type="ORF">B5807_10356</name>
</gene>
<proteinExistence type="inferred from homology"/>
<comment type="subcellular location">
    <subcellularLocation>
        <location evidence="1">Cytoplasm</location>
    </subcellularLocation>
</comment>
<protein>
    <recommendedName>
        <fullName evidence="8">PH domain-containing protein</fullName>
    </recommendedName>
</protein>
<reference evidence="6 7" key="1">
    <citation type="journal article" date="2017" name="Genome Announc.">
        <title>Genome sequence of the saprophytic ascomycete Epicoccum nigrum ICMP 19927 strain isolated from New Zealand.</title>
        <authorList>
            <person name="Fokin M."/>
            <person name="Fleetwood D."/>
            <person name="Weir B.S."/>
            <person name="Villas-Boas S.G."/>
        </authorList>
    </citation>
    <scope>NUCLEOTIDE SEQUENCE [LARGE SCALE GENOMIC DNA]</scope>
    <source>
        <strain evidence="6 7">ICMP 19927</strain>
    </source>
</reference>
<evidence type="ECO:0000313" key="7">
    <source>
        <dbReference type="Proteomes" id="UP000193240"/>
    </source>
</evidence>
<dbReference type="GO" id="GO:0031087">
    <property type="term" value="P:deadenylation-independent decapping of nuclear-transcribed mRNA"/>
    <property type="evidence" value="ECO:0007669"/>
    <property type="project" value="TreeGrafter"/>
</dbReference>
<feature type="compositionally biased region" description="Pro residues" evidence="5">
    <location>
        <begin position="13"/>
        <end position="22"/>
    </location>
</feature>
<dbReference type="Proteomes" id="UP000193240">
    <property type="component" value="Unassembled WGS sequence"/>
</dbReference>